<keyword evidence="1" id="KW-0472">Membrane</keyword>
<dbReference type="Proteomes" id="UP001500831">
    <property type="component" value="Unassembled WGS sequence"/>
</dbReference>
<keyword evidence="1" id="KW-1133">Transmembrane helix</keyword>
<evidence type="ECO:0000313" key="3">
    <source>
        <dbReference type="Proteomes" id="UP001500831"/>
    </source>
</evidence>
<dbReference type="Pfam" id="PF08592">
    <property type="entry name" value="Anthrone_oxy"/>
    <property type="match status" value="1"/>
</dbReference>
<feature type="transmembrane region" description="Helical" evidence="1">
    <location>
        <begin position="84"/>
        <end position="105"/>
    </location>
</feature>
<dbReference type="RefSeq" id="WP_344979062.1">
    <property type="nucleotide sequence ID" value="NZ_BAAAVI010000060.1"/>
</dbReference>
<keyword evidence="3" id="KW-1185">Reference proteome</keyword>
<proteinExistence type="predicted"/>
<evidence type="ECO:0000256" key="1">
    <source>
        <dbReference type="SAM" id="Phobius"/>
    </source>
</evidence>
<protein>
    <submittedName>
        <fullName evidence="2">DUF1772 domain-containing protein</fullName>
    </submittedName>
</protein>
<sequence>MELLRSATLLAATITTGLMAGLFYAYACSVMPGLRRTDDRTFVGTMQSINVAILNGWFAVCFVGALPATGAAAGLHLHREGRAALPWTVAAFVLYAATLAVTAAVNVPLNNALDAAGEPGRVADLAAVRESFEARWVRWNLVRTVTSVAAFACLVRALLL</sequence>
<gene>
    <name evidence="2" type="ORF">GCM10010517_62560</name>
</gene>
<organism evidence="2 3">
    <name type="scientific">Streptosporangium fragile</name>
    <dbReference type="NCBI Taxonomy" id="46186"/>
    <lineage>
        <taxon>Bacteria</taxon>
        <taxon>Bacillati</taxon>
        <taxon>Actinomycetota</taxon>
        <taxon>Actinomycetes</taxon>
        <taxon>Streptosporangiales</taxon>
        <taxon>Streptosporangiaceae</taxon>
        <taxon>Streptosporangium</taxon>
    </lineage>
</organism>
<dbReference type="EMBL" id="BAAAVI010000060">
    <property type="protein sequence ID" value="GAA2897515.1"/>
    <property type="molecule type" value="Genomic_DNA"/>
</dbReference>
<comment type="caution">
    <text evidence="2">The sequence shown here is derived from an EMBL/GenBank/DDBJ whole genome shotgun (WGS) entry which is preliminary data.</text>
</comment>
<dbReference type="InterPro" id="IPR013901">
    <property type="entry name" value="Anthrone_oxy"/>
</dbReference>
<keyword evidence="1" id="KW-0812">Transmembrane</keyword>
<feature type="transmembrane region" description="Helical" evidence="1">
    <location>
        <begin position="49"/>
        <end position="72"/>
    </location>
</feature>
<accession>A0ABN3W635</accession>
<reference evidence="2 3" key="1">
    <citation type="journal article" date="2019" name="Int. J. Syst. Evol. Microbiol.">
        <title>The Global Catalogue of Microorganisms (GCM) 10K type strain sequencing project: providing services to taxonomists for standard genome sequencing and annotation.</title>
        <authorList>
            <consortium name="The Broad Institute Genomics Platform"/>
            <consortium name="The Broad Institute Genome Sequencing Center for Infectious Disease"/>
            <person name="Wu L."/>
            <person name="Ma J."/>
        </authorList>
    </citation>
    <scope>NUCLEOTIDE SEQUENCE [LARGE SCALE GENOMIC DNA]</scope>
    <source>
        <strain evidence="2 3">JCM 6242</strain>
    </source>
</reference>
<name>A0ABN3W635_9ACTN</name>
<evidence type="ECO:0000313" key="2">
    <source>
        <dbReference type="EMBL" id="GAA2897515.1"/>
    </source>
</evidence>